<dbReference type="Proteomes" id="UP000263273">
    <property type="component" value="Unassembled WGS sequence"/>
</dbReference>
<reference evidence="3 4" key="1">
    <citation type="journal article" date="2018" name="Nat. Biotechnol.">
        <title>A standardized bacterial taxonomy based on genome phylogeny substantially revises the tree of life.</title>
        <authorList>
            <person name="Parks D.H."/>
            <person name="Chuvochina M."/>
            <person name="Waite D.W."/>
            <person name="Rinke C."/>
            <person name="Skarshewski A."/>
            <person name="Chaumeil P.A."/>
            <person name="Hugenholtz P."/>
        </authorList>
    </citation>
    <scope>NUCLEOTIDE SEQUENCE [LARGE SCALE GENOMIC DNA]</scope>
    <source>
        <strain evidence="3">UBA10948</strain>
    </source>
</reference>
<evidence type="ECO:0000256" key="1">
    <source>
        <dbReference type="ARBA" id="ARBA00022801"/>
    </source>
</evidence>
<evidence type="ECO:0000313" key="4">
    <source>
        <dbReference type="Proteomes" id="UP000263273"/>
    </source>
</evidence>
<accession>A0A354YZ07</accession>
<comment type="caution">
    <text evidence="3">The sequence shown here is derived from an EMBL/GenBank/DDBJ whole genome shotgun (WGS) entry which is preliminary data.</text>
</comment>
<keyword evidence="1" id="KW-0378">Hydrolase</keyword>
<dbReference type="Pfam" id="PF01930">
    <property type="entry name" value="Cas_Cas4"/>
    <property type="match status" value="1"/>
</dbReference>
<organism evidence="3 4">
    <name type="scientific">Syntrophomonas wolfei</name>
    <dbReference type="NCBI Taxonomy" id="863"/>
    <lineage>
        <taxon>Bacteria</taxon>
        <taxon>Bacillati</taxon>
        <taxon>Bacillota</taxon>
        <taxon>Clostridia</taxon>
        <taxon>Eubacteriales</taxon>
        <taxon>Syntrophomonadaceae</taxon>
        <taxon>Syntrophomonas</taxon>
    </lineage>
</organism>
<evidence type="ECO:0000313" key="3">
    <source>
        <dbReference type="EMBL" id="HBK54439.1"/>
    </source>
</evidence>
<sequence length="161" mass="18911">MLTGTVVNYYIHCRRQCWLFYHRLNMEDNSEDVRVGKILHELKRQGREEVALEGIKLDKLTAEYVTEFKKSDADLEAARAQLEFYLVTLQDKGIIRKGRLECLEKNKQGKTVHTVVLTTEEAEERKAFYHEIEEFLEGELPPPPLRKAMCKKCAYYAYCFV</sequence>
<dbReference type="InterPro" id="IPR011604">
    <property type="entry name" value="PDDEXK-like_dom_sf"/>
</dbReference>
<dbReference type="Gene3D" id="3.90.320.10">
    <property type="match status" value="1"/>
</dbReference>
<dbReference type="PANTHER" id="PTHR37168">
    <property type="entry name" value="CRISPR-ASSOCIATED EXONUCLEASE CAS4"/>
    <property type="match status" value="1"/>
</dbReference>
<proteinExistence type="predicted"/>
<evidence type="ECO:0000259" key="2">
    <source>
        <dbReference type="Pfam" id="PF01930"/>
    </source>
</evidence>
<name>A0A354YZ07_9FIRM</name>
<protein>
    <submittedName>
        <fullName evidence="3">CRISPR-associated protein Cas4</fullName>
    </submittedName>
</protein>
<dbReference type="EMBL" id="DNZF01000235">
    <property type="protein sequence ID" value="HBK54439.1"/>
    <property type="molecule type" value="Genomic_DNA"/>
</dbReference>
<dbReference type="GO" id="GO:0016787">
    <property type="term" value="F:hydrolase activity"/>
    <property type="evidence" value="ECO:0007669"/>
    <property type="project" value="UniProtKB-KW"/>
</dbReference>
<dbReference type="InterPro" id="IPR022765">
    <property type="entry name" value="Dna2/Cas4_DUF83"/>
</dbReference>
<feature type="domain" description="DUF83" evidence="2">
    <location>
        <begin position="3"/>
        <end position="160"/>
    </location>
</feature>
<dbReference type="AlphaFoldDB" id="A0A354YZ07"/>
<gene>
    <name evidence="3" type="ORF">DDZ44_10930</name>
</gene>
<dbReference type="PANTHER" id="PTHR37168:SF2">
    <property type="entry name" value="CRISPR-ASSOCIATED EXONUCLEASE CAS4"/>
    <property type="match status" value="1"/>
</dbReference>